<dbReference type="EMBL" id="DRYQ01000108">
    <property type="protein sequence ID" value="HHQ51163.1"/>
    <property type="molecule type" value="Genomic_DNA"/>
</dbReference>
<protein>
    <submittedName>
        <fullName evidence="1">Uncharacterized protein</fullName>
    </submittedName>
</protein>
<dbReference type="AlphaFoldDB" id="A0A7J3ZAE9"/>
<organism evidence="1">
    <name type="scientific">Ignisphaera aggregans</name>
    <dbReference type="NCBI Taxonomy" id="334771"/>
    <lineage>
        <taxon>Archaea</taxon>
        <taxon>Thermoproteota</taxon>
        <taxon>Thermoprotei</taxon>
        <taxon>Desulfurococcales</taxon>
        <taxon>Desulfurococcaceae</taxon>
        <taxon>Ignisphaera</taxon>
    </lineage>
</organism>
<name>A0A7J3ZAE9_9CREN</name>
<gene>
    <name evidence="1" type="ORF">ENM66_07445</name>
</gene>
<comment type="caution">
    <text evidence="1">The sequence shown here is derived from an EMBL/GenBank/DDBJ whole genome shotgun (WGS) entry which is preliminary data.</text>
</comment>
<reference evidence="1" key="1">
    <citation type="journal article" date="2020" name="mSystems">
        <title>Genome- and Community-Level Interaction Insights into Carbon Utilization and Element Cycling Functions of Hydrothermarchaeota in Hydrothermal Sediment.</title>
        <authorList>
            <person name="Zhou Z."/>
            <person name="Liu Y."/>
            <person name="Xu W."/>
            <person name="Pan J."/>
            <person name="Luo Z.H."/>
            <person name="Li M."/>
        </authorList>
    </citation>
    <scope>NUCLEOTIDE SEQUENCE [LARGE SCALE GENOMIC DNA]</scope>
    <source>
        <strain evidence="1">SpSt-1105</strain>
    </source>
</reference>
<sequence length="91" mass="10388">MTFVDGCIIKSRELKNLAFVFVNDYFLEDDGELLGIRVDFLNGFRVLPVNFDADEIRHGVYLFIAGKRVLSDRVRRGEVSEEEVFAGNEKG</sequence>
<accession>A0A7J3ZAE9</accession>
<proteinExistence type="predicted"/>
<evidence type="ECO:0000313" key="1">
    <source>
        <dbReference type="EMBL" id="HHQ51163.1"/>
    </source>
</evidence>